<comment type="caution">
    <text evidence="1">The sequence shown here is derived from an EMBL/GenBank/DDBJ whole genome shotgun (WGS) entry which is preliminary data.</text>
</comment>
<reference evidence="1" key="1">
    <citation type="submission" date="2023-07" db="EMBL/GenBank/DDBJ databases">
        <title>Black Yeasts Isolated from many extreme environments.</title>
        <authorList>
            <person name="Coleine C."/>
            <person name="Stajich J.E."/>
            <person name="Selbmann L."/>
        </authorList>
    </citation>
    <scope>NUCLEOTIDE SEQUENCE</scope>
    <source>
        <strain evidence="1">CCFEE 5714</strain>
    </source>
</reference>
<organism evidence="1 2">
    <name type="scientific">Vermiconidia calcicola</name>
    <dbReference type="NCBI Taxonomy" id="1690605"/>
    <lineage>
        <taxon>Eukaryota</taxon>
        <taxon>Fungi</taxon>
        <taxon>Dikarya</taxon>
        <taxon>Ascomycota</taxon>
        <taxon>Pezizomycotina</taxon>
        <taxon>Dothideomycetes</taxon>
        <taxon>Dothideomycetidae</taxon>
        <taxon>Mycosphaerellales</taxon>
        <taxon>Extremaceae</taxon>
        <taxon>Vermiconidia</taxon>
    </lineage>
</organism>
<dbReference type="EMBL" id="JAUTXU010000230">
    <property type="protein sequence ID" value="KAK3697208.1"/>
    <property type="molecule type" value="Genomic_DNA"/>
</dbReference>
<accession>A0ACC3MMC6</accession>
<keyword evidence="2" id="KW-1185">Reference proteome</keyword>
<gene>
    <name evidence="1" type="ORF">LTR37_017609</name>
</gene>
<name>A0ACC3MMC6_9PEZI</name>
<evidence type="ECO:0000313" key="1">
    <source>
        <dbReference type="EMBL" id="KAK3697208.1"/>
    </source>
</evidence>
<evidence type="ECO:0000313" key="2">
    <source>
        <dbReference type="Proteomes" id="UP001281147"/>
    </source>
</evidence>
<protein>
    <submittedName>
        <fullName evidence="1">Uncharacterized protein</fullName>
    </submittedName>
</protein>
<sequence length="623" mass="70067">MEFPSSPPLLPEPESPTSPASELPVRPDDVFVAAGSRKRAFSDCGSLSSDPLFSEGTSEVGGGEDEEECGERRRRKKLVKGPYFNARRTSTRSLRQTMAKREHIRNVDSGVWLGSDLSDDSIDSATSSQQRVTSLHLHDLPSRARQPTAPTQPTCSPAEAHARSTITECLDTGRETIDLTDLRLTELSNATLKPLHQLIRHSHTDLTHPPSEDEFTPLTPSIKLFLYGNKLSTLPSELFRLHNITVLSLRNNELLHIPPTIGQLAKLEELNIAQNKIRWLPWELFDRFDCRGTHRKVNVRPNPLFSPLDHFQGPSPLPRPNATPGELREHLSRWGETNGAFFSQMRQWYGEEGVPWSMRHELELRLKLGRIKLMNYLEGASRAGTELQMRKEQLIYLASSAVKYFAVHGTLRRPSRSTCTAKDDDDEQFRAVFDPFADAPESSERLEATSLFELALRSVQANFSLRDLHDVPDDIPPSIAAALARAARGAEDGNQSCAEMCKGYDEKYKACGHKVGVMVTPCEEAKREEAKRQEKERQERVRQGKESKGEEPKGEVPCCGIIGKNRKLIELVVEGKCPECIKKQREREQQAKEQAARERDAPKIERPKKPDPTVESSKRGAKK</sequence>
<dbReference type="Proteomes" id="UP001281147">
    <property type="component" value="Unassembled WGS sequence"/>
</dbReference>
<proteinExistence type="predicted"/>